<dbReference type="SUPFAM" id="SSF56235">
    <property type="entry name" value="N-terminal nucleophile aminohydrolases (Ntn hydrolases)"/>
    <property type="match status" value="1"/>
</dbReference>
<evidence type="ECO:0000256" key="6">
    <source>
        <dbReference type="SAM" id="MobiDB-lite"/>
    </source>
</evidence>
<feature type="non-terminal residue" evidence="9">
    <location>
        <position position="1"/>
    </location>
</feature>
<dbReference type="CDD" id="cd03766">
    <property type="entry name" value="Gn_AT_II_novel"/>
    <property type="match status" value="1"/>
</dbReference>
<dbReference type="EMBL" id="JADDUC010000104">
    <property type="protein sequence ID" value="KAG0118712.1"/>
    <property type="molecule type" value="Genomic_DNA"/>
</dbReference>
<keyword evidence="5" id="KW-0175">Coiled coil</keyword>
<organism evidence="9">
    <name type="scientific">Lamprotornis superbus</name>
    <dbReference type="NCBI Taxonomy" id="245042"/>
    <lineage>
        <taxon>Eukaryota</taxon>
        <taxon>Metazoa</taxon>
        <taxon>Chordata</taxon>
        <taxon>Craniata</taxon>
        <taxon>Vertebrata</taxon>
        <taxon>Euteleostomi</taxon>
        <taxon>Archelosauria</taxon>
        <taxon>Archosauria</taxon>
        <taxon>Dinosauria</taxon>
        <taxon>Saurischia</taxon>
        <taxon>Theropoda</taxon>
        <taxon>Coelurosauria</taxon>
        <taxon>Aves</taxon>
        <taxon>Neognathae</taxon>
        <taxon>Neoaves</taxon>
        <taxon>Telluraves</taxon>
        <taxon>Australaves</taxon>
        <taxon>Passeriformes</taxon>
        <taxon>Sturnidae</taxon>
        <taxon>Lamprotornis</taxon>
    </lineage>
</organism>
<evidence type="ECO:0000256" key="5">
    <source>
        <dbReference type="SAM" id="Coils"/>
    </source>
</evidence>
<dbReference type="EMBL" id="JADDUC020000008">
    <property type="protein sequence ID" value="KAI1237024.1"/>
    <property type="molecule type" value="Genomic_DNA"/>
</dbReference>
<evidence type="ECO:0000313" key="11">
    <source>
        <dbReference type="Proteomes" id="UP000618051"/>
    </source>
</evidence>
<dbReference type="SUPFAM" id="SSF46579">
    <property type="entry name" value="Prefoldin"/>
    <property type="match status" value="1"/>
</dbReference>
<dbReference type="InterPro" id="IPR051857">
    <property type="entry name" value="Asn_synthetase_domain"/>
</dbReference>
<dbReference type="InterPro" id="IPR017932">
    <property type="entry name" value="GATase_2_dom"/>
</dbReference>
<dbReference type="CDD" id="cd01991">
    <property type="entry name" value="Asn_synthase_B_C"/>
    <property type="match status" value="1"/>
</dbReference>
<dbReference type="GO" id="GO:0006529">
    <property type="term" value="P:asparagine biosynthetic process"/>
    <property type="evidence" value="ECO:0007669"/>
    <property type="project" value="UniProtKB-KW"/>
</dbReference>
<keyword evidence="3" id="KW-0315">Glutamine amidotransferase</keyword>
<dbReference type="PANTHER" id="PTHR45937:SF1">
    <property type="entry name" value="ASPARAGINE SYNTHETASE DOMAIN-CONTAINING PROTEIN 1"/>
    <property type="match status" value="1"/>
</dbReference>
<evidence type="ECO:0000313" key="9">
    <source>
        <dbReference type="EMBL" id="KAG0118712.1"/>
    </source>
</evidence>
<feature type="region of interest" description="Disordered" evidence="6">
    <location>
        <begin position="1"/>
        <end position="23"/>
    </location>
</feature>
<keyword evidence="2" id="KW-0061">Asparagine biosynthesis</keyword>
<dbReference type="InterPro" id="IPR014729">
    <property type="entry name" value="Rossmann-like_a/b/a_fold"/>
</dbReference>
<comment type="caution">
    <text evidence="9">The sequence shown here is derived from an EMBL/GenBank/DDBJ whole genome shotgun (WGS) entry which is preliminary data.</text>
</comment>
<gene>
    <name evidence="9" type="ORF">IHE44_000669</name>
    <name evidence="10" type="ORF">IHE44_0014277</name>
</gene>
<feature type="domain" description="Asparagine synthetase" evidence="7">
    <location>
        <begin position="601"/>
        <end position="675"/>
    </location>
</feature>
<feature type="coiled-coil region" evidence="5">
    <location>
        <begin position="64"/>
        <end position="91"/>
    </location>
</feature>
<dbReference type="Pfam" id="PF00733">
    <property type="entry name" value="Asn_synthase"/>
    <property type="match status" value="2"/>
</dbReference>
<evidence type="ECO:0000259" key="7">
    <source>
        <dbReference type="Pfam" id="PF00733"/>
    </source>
</evidence>
<dbReference type="InterPro" id="IPR001962">
    <property type="entry name" value="Asn_synthase"/>
</dbReference>
<reference evidence="10" key="3">
    <citation type="submission" date="2022-01" db="EMBL/GenBank/DDBJ databases">
        <authorList>
            <person name="Rubenstein D.R."/>
        </authorList>
    </citation>
    <scope>NUCLEOTIDE SEQUENCE</scope>
    <source>
        <strain evidence="10">SS15</strain>
        <tissue evidence="10">Liver</tissue>
    </source>
</reference>
<evidence type="ECO:0000256" key="4">
    <source>
        <dbReference type="ARBA" id="ARBA00040716"/>
    </source>
</evidence>
<dbReference type="Pfam" id="PF13537">
    <property type="entry name" value="GATase_7"/>
    <property type="match status" value="1"/>
</dbReference>
<name>A0A835TTP2_9PASS</name>
<dbReference type="Gene3D" id="3.60.20.10">
    <property type="entry name" value="Glutamine Phosphoribosylpyrophosphate, subunit 1, domain 1"/>
    <property type="match status" value="1"/>
</dbReference>
<feature type="domain" description="Glutamine amidotransferase type-2" evidence="8">
    <location>
        <begin position="145"/>
        <end position="239"/>
    </location>
</feature>
<dbReference type="CDD" id="cd23166">
    <property type="entry name" value="ASDURF"/>
    <property type="match status" value="1"/>
</dbReference>
<accession>A0A835TTP2</accession>
<dbReference type="SUPFAM" id="SSF52402">
    <property type="entry name" value="Adenine nucleotide alpha hydrolases-like"/>
    <property type="match status" value="1"/>
</dbReference>
<dbReference type="AlphaFoldDB" id="A0A835TTP2"/>
<reference evidence="9" key="1">
    <citation type="submission" date="2020-10" db="EMBL/GenBank/DDBJ databases">
        <title>Feather gene expression reveals the developmental basis of iridescence in African starlings.</title>
        <authorList>
            <person name="Rubenstein D.R."/>
        </authorList>
    </citation>
    <scope>NUCLEOTIDE SEQUENCE</scope>
    <source>
        <strain evidence="9">SS15</strain>
        <tissue evidence="9">Liver</tissue>
    </source>
</reference>
<protein>
    <recommendedName>
        <fullName evidence="4">Asparagine synthetase domain-containing protein 1</fullName>
    </recommendedName>
</protein>
<proteinExistence type="predicted"/>
<dbReference type="OrthoDB" id="10252281at2759"/>
<dbReference type="Proteomes" id="UP000618051">
    <property type="component" value="Unassembled WGS sequence"/>
</dbReference>
<dbReference type="InterPro" id="IPR054148">
    <property type="entry name" value="ASNSD1-SEP"/>
</dbReference>
<evidence type="ECO:0000256" key="1">
    <source>
        <dbReference type="ARBA" id="ARBA00022605"/>
    </source>
</evidence>
<dbReference type="InterPro" id="IPR029055">
    <property type="entry name" value="Ntn_hydrolases_N"/>
</dbReference>
<dbReference type="Pfam" id="PF21975">
    <property type="entry name" value="ASNSD1-SEP"/>
    <property type="match status" value="1"/>
</dbReference>
<reference evidence="10 11" key="2">
    <citation type="journal article" date="2021" name="J. Hered.">
        <title>Feather Gene Expression Elucidates the Developmental Basis of Plumage Iridescence in African Starlings.</title>
        <authorList>
            <person name="Rubenstein D.R."/>
            <person name="Corvelo A."/>
            <person name="MacManes M.D."/>
            <person name="Maia R."/>
            <person name="Narzisi G."/>
            <person name="Rousaki A."/>
            <person name="Vandenabeele P."/>
            <person name="Shawkey M.D."/>
            <person name="Solomon J."/>
        </authorList>
    </citation>
    <scope>NUCLEOTIDE SEQUENCE [LARGE SCALE GENOMIC DNA]</scope>
    <source>
        <strain evidence="10">SS15</strain>
    </source>
</reference>
<dbReference type="PANTHER" id="PTHR45937">
    <property type="entry name" value="ASPARAGINE SYNTHETASE DOMAIN-CONTAINING PROTEIN 1"/>
    <property type="match status" value="1"/>
</dbReference>
<keyword evidence="11" id="KW-1185">Reference proteome</keyword>
<feature type="domain" description="Asparagine synthetase" evidence="7">
    <location>
        <begin position="404"/>
        <end position="445"/>
    </location>
</feature>
<keyword evidence="1" id="KW-0028">Amino-acid biosynthesis</keyword>
<dbReference type="Gene3D" id="3.40.50.620">
    <property type="entry name" value="HUPs"/>
    <property type="match status" value="1"/>
</dbReference>
<evidence type="ECO:0000259" key="8">
    <source>
        <dbReference type="Pfam" id="PF13537"/>
    </source>
</evidence>
<evidence type="ECO:0000256" key="2">
    <source>
        <dbReference type="ARBA" id="ARBA00022888"/>
    </source>
</evidence>
<sequence>MSGRPPRQEDGESAALRHKEELSRRIKEQKVVVDELSNLKKNRKVYKQQPNSNIFFLADRTEMLSQCKNTLDELKKAHQELENSEKAKIKNQAAIHDFLSEDTLCHLRRRGPDSSQQLIKTVSDLSYECLFSGHVLHLRGLVTPQPLEDANNNVFLWNGEIFNGVHVGNLENDTEVMFRHLALCSSEMDILSLFSSLQGPWSFIYYEAARHSLWFGRDYFGRRSLLWQFSNEADSAFCLTSVSGCSESGNQWQEVPASGIFKIDLKACATTKSLSLTLFPWKYSCREKAVEETCIHVLDQVSKDLPNHVHLVVNESKLCLRAPVIPLNKTVSKASGACPGSNSSNINCVVSVETLQEFLAEEHKKKLACQFIDVLNEAVKRRVLCLFRDPGQKTREVPSMSHKKAHVAVLFSGGIDSMVIAALADKHVPLEEPIDLLNVAFMMKEQAKHRGTTKRHTSHKVQLDLLCPQESCQDLDADTGTHLSCYDVPDRITGRAGLKELEAINPSRTWNFVEINVTLEELKKMRKQRINFLIYPLDTVLDDSIGCAIWFASRGEGFISNQGELKPYKSPAKVVLMGIGADEQLAGYSRHRVCFRKDGLEGLNKELEMELGRISSRNLGRDDRIISDHGKEARFPFLDEDVVSFLNSLPVSEKVDLTLPRGIGEKLILRLAAKELGLTASTVLPKRAVQFGSRIAKLESNKEHGSICLLDNMNSHCMLYGSSNILNTGQDLTFLNTYKSVSSKGVPE</sequence>
<evidence type="ECO:0000256" key="3">
    <source>
        <dbReference type="ARBA" id="ARBA00022962"/>
    </source>
</evidence>
<evidence type="ECO:0000313" key="10">
    <source>
        <dbReference type="EMBL" id="KAI1237024.1"/>
    </source>
</evidence>
<dbReference type="GO" id="GO:0004066">
    <property type="term" value="F:asparagine synthase (glutamine-hydrolyzing) activity"/>
    <property type="evidence" value="ECO:0007669"/>
    <property type="project" value="InterPro"/>
</dbReference>